<sequence length="71" mass="7961">AQIEPRNRQYLLRLQVSLRSLLAFSPIRPTASSLSFSFLSGIFENYFNCFYTESAVAVRFAFDGSGATRSS</sequence>
<dbReference type="Proteomes" id="UP000593578">
    <property type="component" value="Unassembled WGS sequence"/>
</dbReference>
<comment type="caution">
    <text evidence="1">The sequence shown here is derived from an EMBL/GenBank/DDBJ whole genome shotgun (WGS) entry which is preliminary data.</text>
</comment>
<gene>
    <name evidence="1" type="ORF">Gorai_014026</name>
</gene>
<proteinExistence type="predicted"/>
<evidence type="ECO:0000313" key="2">
    <source>
        <dbReference type="Proteomes" id="UP000593578"/>
    </source>
</evidence>
<organism evidence="1 2">
    <name type="scientific">Gossypium raimondii</name>
    <name type="common">Peruvian cotton</name>
    <name type="synonym">Gossypium klotzschianum subsp. raimondii</name>
    <dbReference type="NCBI Taxonomy" id="29730"/>
    <lineage>
        <taxon>Eukaryota</taxon>
        <taxon>Viridiplantae</taxon>
        <taxon>Streptophyta</taxon>
        <taxon>Embryophyta</taxon>
        <taxon>Tracheophyta</taxon>
        <taxon>Spermatophyta</taxon>
        <taxon>Magnoliopsida</taxon>
        <taxon>eudicotyledons</taxon>
        <taxon>Gunneridae</taxon>
        <taxon>Pentapetalae</taxon>
        <taxon>rosids</taxon>
        <taxon>malvids</taxon>
        <taxon>Malvales</taxon>
        <taxon>Malvaceae</taxon>
        <taxon>Malvoideae</taxon>
        <taxon>Gossypium</taxon>
    </lineage>
</organism>
<feature type="non-terminal residue" evidence="1">
    <location>
        <position position="1"/>
    </location>
</feature>
<protein>
    <submittedName>
        <fullName evidence="1">Uncharacterized protein</fullName>
    </submittedName>
</protein>
<reference evidence="1 2" key="1">
    <citation type="journal article" date="2019" name="Genome Biol. Evol.">
        <title>Insights into the evolution of the New World diploid cottons (Gossypium, subgenus Houzingenia) based on genome sequencing.</title>
        <authorList>
            <person name="Grover C.E."/>
            <person name="Arick M.A. 2nd"/>
            <person name="Thrash A."/>
            <person name="Conover J.L."/>
            <person name="Sanders W.S."/>
            <person name="Peterson D.G."/>
            <person name="Frelichowski J.E."/>
            <person name="Scheffler J.A."/>
            <person name="Scheffler B.E."/>
            <person name="Wendel J.F."/>
        </authorList>
    </citation>
    <scope>NUCLEOTIDE SEQUENCE [LARGE SCALE GENOMIC DNA]</scope>
    <source>
        <strain evidence="1">8</strain>
        <tissue evidence="1">Leaf</tissue>
    </source>
</reference>
<name>A0A7J8P1M6_GOSRA</name>
<evidence type="ECO:0000313" key="1">
    <source>
        <dbReference type="EMBL" id="MBA0583155.1"/>
    </source>
</evidence>
<dbReference type="EMBL" id="JABEZZ010000004">
    <property type="protein sequence ID" value="MBA0583155.1"/>
    <property type="molecule type" value="Genomic_DNA"/>
</dbReference>
<accession>A0A7J8P1M6</accession>
<dbReference type="AlphaFoldDB" id="A0A7J8P1M6"/>